<sequence length="68" mass="8070">MIQWVIIEPIDLEISFHFWVHEINAQYTKKVIVIKIIALKVHLSTFSELYLNDKIIITKPKNMFESVV</sequence>
<organism evidence="1 2">
    <name type="scientific">Mycoplasmopsis cynos (strain C142)</name>
    <name type="common">Mycoplasma cynos</name>
    <dbReference type="NCBI Taxonomy" id="1246955"/>
    <lineage>
        <taxon>Bacteria</taxon>
        <taxon>Bacillati</taxon>
        <taxon>Mycoplasmatota</taxon>
        <taxon>Mycoplasmoidales</taxon>
        <taxon>Metamycoplasmataceae</taxon>
        <taxon>Mycoplasmopsis</taxon>
    </lineage>
</organism>
<reference evidence="2" key="1">
    <citation type="journal article" date="2013" name="Genome Announc.">
        <title>Complete genome sequence of Mycoplasma cynos strain C142.</title>
        <authorList>
            <person name="Walker C.A."/>
            <person name="Mannering S.A."/>
            <person name="Shields S."/>
            <person name="Blake D.P."/>
            <person name="Brownlie J."/>
        </authorList>
    </citation>
    <scope>NUCLEOTIDE SEQUENCE [LARGE SCALE GENOMIC DNA]</scope>
    <source>
        <strain evidence="2">C142</strain>
    </source>
</reference>
<dbReference type="KEGG" id="mcy:MCYN_0772"/>
<dbReference type="HOGENOM" id="CLU_2789432_0_0_14"/>
<dbReference type="EMBL" id="HF559394">
    <property type="protein sequence ID" value="CCP24504.1"/>
    <property type="molecule type" value="Genomic_DNA"/>
</dbReference>
<dbReference type="Proteomes" id="UP000010466">
    <property type="component" value="Chromosome"/>
</dbReference>
<evidence type="ECO:0000313" key="2">
    <source>
        <dbReference type="Proteomes" id="UP000010466"/>
    </source>
</evidence>
<dbReference type="AlphaFoldDB" id="L0RV68"/>
<accession>L0RV68</accession>
<keyword evidence="2" id="KW-1185">Reference proteome</keyword>
<evidence type="ECO:0000313" key="1">
    <source>
        <dbReference type="EMBL" id="CCP24504.1"/>
    </source>
</evidence>
<proteinExistence type="predicted"/>
<protein>
    <submittedName>
        <fullName evidence="1">Uncharacterized protein</fullName>
    </submittedName>
</protein>
<name>L0RV68_MYCC1</name>
<gene>
    <name evidence="1" type="primary">MCYN0772</name>
    <name evidence="1" type="ordered locus">MCYN_0772</name>
</gene>